<keyword evidence="4" id="KW-1185">Reference proteome</keyword>
<evidence type="ECO:0000259" key="2">
    <source>
        <dbReference type="Pfam" id="PF07110"/>
    </source>
</evidence>
<comment type="similarity">
    <text evidence="1">Belongs to the tpcK family.</text>
</comment>
<evidence type="ECO:0000256" key="1">
    <source>
        <dbReference type="ARBA" id="ARBA00005986"/>
    </source>
</evidence>
<organism evidence="3 4">
    <name type="scientific">Periconia macrospinosa</name>
    <dbReference type="NCBI Taxonomy" id="97972"/>
    <lineage>
        <taxon>Eukaryota</taxon>
        <taxon>Fungi</taxon>
        <taxon>Dikarya</taxon>
        <taxon>Ascomycota</taxon>
        <taxon>Pezizomycotina</taxon>
        <taxon>Dothideomycetes</taxon>
        <taxon>Pleosporomycetidae</taxon>
        <taxon>Pleosporales</taxon>
        <taxon>Massarineae</taxon>
        <taxon>Periconiaceae</taxon>
        <taxon>Periconia</taxon>
    </lineage>
</organism>
<evidence type="ECO:0000313" key="4">
    <source>
        <dbReference type="Proteomes" id="UP000244855"/>
    </source>
</evidence>
<dbReference type="PANTHER" id="PTHR40260:SF2">
    <property type="entry name" value="BLR8190 PROTEIN"/>
    <property type="match status" value="1"/>
</dbReference>
<proteinExistence type="inferred from homology"/>
<reference evidence="3 4" key="1">
    <citation type="journal article" date="2018" name="Sci. Rep.">
        <title>Comparative genomics provides insights into the lifestyle and reveals functional heterogeneity of dark septate endophytic fungi.</title>
        <authorList>
            <person name="Knapp D.G."/>
            <person name="Nemeth J.B."/>
            <person name="Barry K."/>
            <person name="Hainaut M."/>
            <person name="Henrissat B."/>
            <person name="Johnson J."/>
            <person name="Kuo A."/>
            <person name="Lim J.H.P."/>
            <person name="Lipzen A."/>
            <person name="Nolan M."/>
            <person name="Ohm R.A."/>
            <person name="Tamas L."/>
            <person name="Grigoriev I.V."/>
            <person name="Spatafora J.W."/>
            <person name="Nagy L.G."/>
            <person name="Kovacs G.M."/>
        </authorList>
    </citation>
    <scope>NUCLEOTIDE SEQUENCE [LARGE SCALE GENOMIC DNA]</scope>
    <source>
        <strain evidence="3 4">DSE2036</strain>
    </source>
</reference>
<evidence type="ECO:0000313" key="3">
    <source>
        <dbReference type="EMBL" id="PVI02930.1"/>
    </source>
</evidence>
<feature type="domain" description="EthD" evidence="2">
    <location>
        <begin position="27"/>
        <end position="98"/>
    </location>
</feature>
<dbReference type="NCBIfam" id="TIGR02118">
    <property type="entry name" value="EthD family reductase"/>
    <property type="match status" value="1"/>
</dbReference>
<name>A0A2V1E1A2_9PLEO</name>
<dbReference type="SUPFAM" id="SSF54909">
    <property type="entry name" value="Dimeric alpha+beta barrel"/>
    <property type="match status" value="1"/>
</dbReference>
<dbReference type="OrthoDB" id="4892971at2759"/>
<protein>
    <recommendedName>
        <fullName evidence="2">EthD domain-containing protein</fullName>
    </recommendedName>
</protein>
<gene>
    <name evidence="3" type="ORF">DM02DRAFT_653077</name>
</gene>
<dbReference type="InterPro" id="IPR009799">
    <property type="entry name" value="EthD_dom"/>
</dbReference>
<dbReference type="Pfam" id="PF07110">
    <property type="entry name" value="EthD"/>
    <property type="match status" value="1"/>
</dbReference>
<accession>A0A2V1E1A2</accession>
<dbReference type="GO" id="GO:0016491">
    <property type="term" value="F:oxidoreductase activity"/>
    <property type="evidence" value="ECO:0007669"/>
    <property type="project" value="InterPro"/>
</dbReference>
<dbReference type="EMBL" id="KZ805337">
    <property type="protein sequence ID" value="PVI02930.1"/>
    <property type="molecule type" value="Genomic_DNA"/>
</dbReference>
<dbReference type="Gene3D" id="3.30.70.100">
    <property type="match status" value="1"/>
</dbReference>
<dbReference type="AlphaFoldDB" id="A0A2V1E1A2"/>
<dbReference type="InterPro" id="IPR011008">
    <property type="entry name" value="Dimeric_a/b-barrel"/>
</dbReference>
<dbReference type="Proteomes" id="UP000244855">
    <property type="component" value="Unassembled WGS sequence"/>
</dbReference>
<sequence>MSSSPTTPGLIITLLVKRKPNLTFNETYLHETHIPLVEKHWGPHGLINRTAARVLDETSEYAYSITMTWDSEEAWMKAAQDEEGMRSVREDVGGVTDGEVILIIGKVL</sequence>
<dbReference type="PANTHER" id="PTHR40260">
    <property type="entry name" value="BLR8190 PROTEIN"/>
    <property type="match status" value="1"/>
</dbReference>